<evidence type="ECO:0000259" key="18">
    <source>
        <dbReference type="Pfam" id="PF14775"/>
    </source>
</evidence>
<keyword evidence="7" id="KW-0206">Cytoskeleton</keyword>
<keyword evidence="3" id="KW-0963">Cytoplasm</keyword>
<name>H2Y2X7_CIOIN</name>
<dbReference type="Proteomes" id="UP000008144">
    <property type="component" value="Chromosome 11"/>
</dbReference>
<evidence type="ECO:0000256" key="1">
    <source>
        <dbReference type="ARBA" id="ARBA00004611"/>
    </source>
</evidence>
<reference evidence="19" key="3">
    <citation type="submission" date="2025-08" db="UniProtKB">
        <authorList>
            <consortium name="Ensembl"/>
        </authorList>
    </citation>
    <scope>IDENTIFICATION</scope>
</reference>
<evidence type="ECO:0000256" key="4">
    <source>
        <dbReference type="ARBA" id="ARBA00022846"/>
    </source>
</evidence>
<dbReference type="HOGENOM" id="CLU_026536_1_0_1"/>
<keyword evidence="6" id="KW-0969">Cilium</keyword>
<dbReference type="Pfam" id="PF14772">
    <property type="entry name" value="NYD-SP28"/>
    <property type="match status" value="1"/>
</dbReference>
<accession>H2Y2X7</accession>
<dbReference type="GeneTree" id="ENSGT00940000153804"/>
<dbReference type="PANTHER" id="PTHR21625:SF0">
    <property type="entry name" value="DYNEIN REGULATORY COMPLEX SUBUNIT 2"/>
    <property type="match status" value="1"/>
</dbReference>
<keyword evidence="5 16" id="KW-0175">Coiled coil</keyword>
<evidence type="ECO:0000256" key="10">
    <source>
        <dbReference type="ARBA" id="ARBA00037841"/>
    </source>
</evidence>
<dbReference type="RefSeq" id="XP_002131326.1">
    <property type="nucleotide sequence ID" value="XM_002131290.5"/>
</dbReference>
<dbReference type="GO" id="GO:0070286">
    <property type="term" value="P:axonemal dynein complex assembly"/>
    <property type="evidence" value="ECO:0000318"/>
    <property type="project" value="GO_Central"/>
</dbReference>
<keyword evidence="20" id="KW-1185">Reference proteome</keyword>
<keyword evidence="8" id="KW-0966">Cell projection</keyword>
<dbReference type="GO" id="GO:0005858">
    <property type="term" value="C:axonemal dynein complex"/>
    <property type="evidence" value="ECO:0007669"/>
    <property type="project" value="InterPro"/>
</dbReference>
<dbReference type="GeneID" id="100177874"/>
<organism evidence="19 20">
    <name type="scientific">Ciona intestinalis</name>
    <name type="common">Transparent sea squirt</name>
    <name type="synonym">Ascidia intestinalis</name>
    <dbReference type="NCBI Taxonomy" id="7719"/>
    <lineage>
        <taxon>Eukaryota</taxon>
        <taxon>Metazoa</taxon>
        <taxon>Chordata</taxon>
        <taxon>Tunicata</taxon>
        <taxon>Ascidiacea</taxon>
        <taxon>Phlebobranchia</taxon>
        <taxon>Cionidae</taxon>
        <taxon>Ciona</taxon>
    </lineage>
</organism>
<evidence type="ECO:0000256" key="11">
    <source>
        <dbReference type="ARBA" id="ARBA00038424"/>
    </source>
</evidence>
<evidence type="ECO:0000256" key="16">
    <source>
        <dbReference type="SAM" id="Coils"/>
    </source>
</evidence>
<dbReference type="Ensembl" id="ENSCINT00000036013.1">
    <property type="protein sequence ID" value="ENSCINP00000036262.1"/>
    <property type="gene ID" value="ENSCING00000022125.1"/>
</dbReference>
<dbReference type="InterPro" id="IPR039750">
    <property type="entry name" value="DRC1/DRC2"/>
</dbReference>
<dbReference type="FunCoup" id="H2Y2X7">
    <property type="interactions" value="1"/>
</dbReference>
<keyword evidence="4" id="KW-0282">Flagellum</keyword>
<evidence type="ECO:0000256" key="7">
    <source>
        <dbReference type="ARBA" id="ARBA00023212"/>
    </source>
</evidence>
<comment type="function">
    <text evidence="14">Component of the nexin-dynein regulatory complex (N-DRC), a key regulator of ciliary/flagellar motility which maintains the alignment and integrity of the distal axoneme and regulates microtubule sliding in motile axonemes. Plays a critical role in the assembly of N-DRC and also stabilizes the assembly of multiple inner dynein arms and radial spokes. Coassembles with DRC1 to form a central scaffold needed for assembly of the N-DRC and its attachment to the outer doublet microtubules.</text>
</comment>
<dbReference type="STRING" id="7719.ENSCINP00000036262"/>
<evidence type="ECO:0000256" key="5">
    <source>
        <dbReference type="ARBA" id="ARBA00023054"/>
    </source>
</evidence>
<comment type="function">
    <text evidence="15">Component of the nexin-dynein regulatory complex (N-DRC) a key regulator of ciliary/flagellar motility which maintains the alignment and integrity of the distal axoneme and regulates microtubule sliding in motile axonemes. Plays a critical role in the assembly of N-DRC and also stabilizes the assembly of multiple inner dynein arms and radial spokes. Coassembles with CCDC65/DRC2 to form a central scaffold needed for assembly of the N-DRC and its attachment to the outer doublet microtubules.</text>
</comment>
<reference evidence="20" key="1">
    <citation type="journal article" date="2002" name="Science">
        <title>The draft genome of Ciona intestinalis: insights into chordate and vertebrate origins.</title>
        <authorList>
            <person name="Dehal P."/>
            <person name="Satou Y."/>
            <person name="Campbell R.K."/>
            <person name="Chapman J."/>
            <person name="Degnan B."/>
            <person name="De Tomaso A."/>
            <person name="Davidson B."/>
            <person name="Di Gregorio A."/>
            <person name="Gelpke M."/>
            <person name="Goodstein D.M."/>
            <person name="Harafuji N."/>
            <person name="Hastings K.E."/>
            <person name="Ho I."/>
            <person name="Hotta K."/>
            <person name="Huang W."/>
            <person name="Kawashima T."/>
            <person name="Lemaire P."/>
            <person name="Martinez D."/>
            <person name="Meinertzhagen I.A."/>
            <person name="Necula S."/>
            <person name="Nonaka M."/>
            <person name="Putnam N."/>
            <person name="Rash S."/>
            <person name="Saiga H."/>
            <person name="Satake M."/>
            <person name="Terry A."/>
            <person name="Yamada L."/>
            <person name="Wang H.G."/>
            <person name="Awazu S."/>
            <person name="Azumi K."/>
            <person name="Boore J."/>
            <person name="Branno M."/>
            <person name="Chin-Bow S."/>
            <person name="DeSantis R."/>
            <person name="Doyle S."/>
            <person name="Francino P."/>
            <person name="Keys D.N."/>
            <person name="Haga S."/>
            <person name="Hayashi H."/>
            <person name="Hino K."/>
            <person name="Imai K.S."/>
            <person name="Inaba K."/>
            <person name="Kano S."/>
            <person name="Kobayashi K."/>
            <person name="Kobayashi M."/>
            <person name="Lee B.I."/>
            <person name="Makabe K.W."/>
            <person name="Manohar C."/>
            <person name="Matassi G."/>
            <person name="Medina M."/>
            <person name="Mochizuki Y."/>
            <person name="Mount S."/>
            <person name="Morishita T."/>
            <person name="Miura S."/>
            <person name="Nakayama A."/>
            <person name="Nishizaka S."/>
            <person name="Nomoto H."/>
            <person name="Ohta F."/>
            <person name="Oishi K."/>
            <person name="Rigoutsos I."/>
            <person name="Sano M."/>
            <person name="Sasaki A."/>
            <person name="Sasakura Y."/>
            <person name="Shoguchi E."/>
            <person name="Shin-i T."/>
            <person name="Spagnuolo A."/>
            <person name="Stainier D."/>
            <person name="Suzuki M.M."/>
            <person name="Tassy O."/>
            <person name="Takatori N."/>
            <person name="Tokuoka M."/>
            <person name="Yagi K."/>
            <person name="Yoshizaki F."/>
            <person name="Wada S."/>
            <person name="Zhang C."/>
            <person name="Hyatt P.D."/>
            <person name="Larimer F."/>
            <person name="Detter C."/>
            <person name="Doggett N."/>
            <person name="Glavina T."/>
            <person name="Hawkins T."/>
            <person name="Richardson P."/>
            <person name="Lucas S."/>
            <person name="Kohara Y."/>
            <person name="Levine M."/>
            <person name="Satoh N."/>
            <person name="Rokhsar D.S."/>
        </authorList>
    </citation>
    <scope>NUCLEOTIDE SEQUENCE [LARGE SCALE GENOMIC DNA]</scope>
</reference>
<evidence type="ECO:0000256" key="3">
    <source>
        <dbReference type="ARBA" id="ARBA00022490"/>
    </source>
</evidence>
<evidence type="ECO:0000256" key="2">
    <source>
        <dbReference type="ARBA" id="ARBA00013815"/>
    </source>
</evidence>
<evidence type="ECO:0000313" key="20">
    <source>
        <dbReference type="Proteomes" id="UP000008144"/>
    </source>
</evidence>
<dbReference type="InterPro" id="IPR039505">
    <property type="entry name" value="DRC1/2_N"/>
</dbReference>
<evidence type="ECO:0000256" key="14">
    <source>
        <dbReference type="ARBA" id="ARBA00045865"/>
    </source>
</evidence>
<proteinExistence type="inferred from homology"/>
<feature type="coiled-coil region" evidence="16">
    <location>
        <begin position="421"/>
        <end position="448"/>
    </location>
</feature>
<dbReference type="GO" id="GO:0005930">
    <property type="term" value="C:axoneme"/>
    <property type="evidence" value="ECO:0000318"/>
    <property type="project" value="GO_Central"/>
</dbReference>
<evidence type="ECO:0000256" key="15">
    <source>
        <dbReference type="ARBA" id="ARBA00046115"/>
    </source>
</evidence>
<dbReference type="PANTHER" id="PTHR21625">
    <property type="entry name" value="NYD-SP28 PROTEIN"/>
    <property type="match status" value="1"/>
</dbReference>
<feature type="domain" description="Dynein regulatory complex protein 1/2 N-terminal" evidence="17">
    <location>
        <begin position="29"/>
        <end position="130"/>
    </location>
</feature>
<sequence length="500" mass="59160">MAKKKSGKKKAGGKLAKMSEEERILYLEQKALAEEEMRKKKEDVLLQFLKDKLAKEEKSSKVNFNKLNQQWRQIMRESKSKELKKDIEILSQTFERVVDRKDSVISALAKDTEEAEEQYNMALRSHLDNVDILIDHHRRRLNTLRDEYEGELRMIRHEFESERALVNDCHKHELQTLHDVMFAMEQNHQEKEADGRQEFQSMRDEIKNKNLEEKHALRIQLEGAVETLWRQFQAALKNYNETTEERKIAFENLKTKDEKSAKEIESQMRKLQRIQDTITQLRGKMQQNARDCEDRNRHLREEREHVQRHFQQLKTEMNNTREADRAKLTTLTLQSNSAIKKLKKVRDKGDQILRLAEMCRKLETEEEKVLPFYASSLSQEEQEDVEAAVYETPNEPLAAVMHEYTSLENFWKRYNKVLLDKLALDKEKQTLTQENQQLRNVLKQYLDGISVNDEILSQNNPLFVVNHKTNVKLSVPILDPRVRRPEQTVVEAAHVVKHIV</sequence>
<evidence type="ECO:0000259" key="17">
    <source>
        <dbReference type="Pfam" id="PF14772"/>
    </source>
</evidence>
<evidence type="ECO:0000256" key="12">
    <source>
        <dbReference type="ARBA" id="ARBA00040899"/>
    </source>
</evidence>
<feature type="domain" description="Dynein regulatory complex protein 1 C-terminal" evidence="18">
    <location>
        <begin position="402"/>
        <end position="446"/>
    </location>
</feature>
<evidence type="ECO:0000256" key="8">
    <source>
        <dbReference type="ARBA" id="ARBA00023273"/>
    </source>
</evidence>
<dbReference type="InParanoid" id="H2Y2X7"/>
<dbReference type="KEGG" id="cin:100177874"/>
<dbReference type="OMA" id="WEYLDLF"/>
<protein>
    <recommendedName>
        <fullName evidence="2">Dynein regulatory complex protein 1</fullName>
    </recommendedName>
    <alternativeName>
        <fullName evidence="9">Coiled-coil domain-containing protein 164</fullName>
    </alternativeName>
    <alternativeName>
        <fullName evidence="13">Coiled-coil domain-containing protein 65</fullName>
    </alternativeName>
    <alternativeName>
        <fullName evidence="12">Dynein regulatory complex subunit 2</fullName>
    </alternativeName>
</protein>
<accession>A0A1W2WPA1</accession>
<dbReference type="AlphaFoldDB" id="H2Y2X7"/>
<reference evidence="19" key="4">
    <citation type="submission" date="2025-09" db="UniProtKB">
        <authorList>
            <consortium name="Ensembl"/>
        </authorList>
    </citation>
    <scope>IDENTIFICATION</scope>
</reference>
<feature type="coiled-coil region" evidence="16">
    <location>
        <begin position="264"/>
        <end position="323"/>
    </location>
</feature>
<gene>
    <name evidence="19" type="primary">LOC100177874</name>
</gene>
<dbReference type="OrthoDB" id="7760980at2759"/>
<comment type="similarity">
    <text evidence="11">Belongs to the DRC2 family.</text>
</comment>
<evidence type="ECO:0000256" key="13">
    <source>
        <dbReference type="ARBA" id="ARBA00041517"/>
    </source>
</evidence>
<comment type="subcellular location">
    <subcellularLocation>
        <location evidence="1">Cytoplasm</location>
        <location evidence="1">Cytoskeleton</location>
        <location evidence="1">Flagellum axoneme</location>
    </subcellularLocation>
    <subcellularLocation>
        <location evidence="10">Cytoplasm</location>
        <location evidence="10">Cytoskeleton</location>
        <location evidence="10">Flagellum basal body</location>
    </subcellularLocation>
</comment>
<dbReference type="EMBL" id="EAAA01000807">
    <property type="status" value="NOT_ANNOTATED_CDS"/>
    <property type="molecule type" value="Genomic_DNA"/>
</dbReference>
<dbReference type="Pfam" id="PF14775">
    <property type="entry name" value="NYD-SP28_assoc"/>
    <property type="match status" value="1"/>
</dbReference>
<dbReference type="GO" id="GO:0003352">
    <property type="term" value="P:regulation of cilium movement"/>
    <property type="evidence" value="ECO:0000318"/>
    <property type="project" value="GO_Central"/>
</dbReference>
<reference evidence="19" key="2">
    <citation type="journal article" date="2008" name="Genome Biol.">
        <title>Improved genome assembly and evidence-based global gene model set for the chordate Ciona intestinalis: new insight into intron and operon populations.</title>
        <authorList>
            <person name="Satou Y."/>
            <person name="Mineta K."/>
            <person name="Ogasawara M."/>
            <person name="Sasakura Y."/>
            <person name="Shoguchi E."/>
            <person name="Ueno K."/>
            <person name="Yamada L."/>
            <person name="Matsumoto J."/>
            <person name="Wasserscheid J."/>
            <person name="Dewar K."/>
            <person name="Wiley G.B."/>
            <person name="Macmil S.L."/>
            <person name="Roe B.A."/>
            <person name="Zeller R.W."/>
            <person name="Hastings K.E."/>
            <person name="Lemaire P."/>
            <person name="Lindquist E."/>
            <person name="Endo T."/>
            <person name="Hotta K."/>
            <person name="Inaba K."/>
        </authorList>
    </citation>
    <scope>NUCLEOTIDE SEQUENCE [LARGE SCALE GENOMIC DNA]</scope>
    <source>
        <strain evidence="19">wild type</strain>
    </source>
</reference>
<dbReference type="EMBL" id="EAAA01000808">
    <property type="status" value="NOT_ANNOTATED_CDS"/>
    <property type="molecule type" value="Genomic_DNA"/>
</dbReference>
<dbReference type="InterPro" id="IPR029440">
    <property type="entry name" value="DRC1_C"/>
</dbReference>
<dbReference type="GO" id="GO:0060285">
    <property type="term" value="P:cilium-dependent cell motility"/>
    <property type="evidence" value="ECO:0000318"/>
    <property type="project" value="GO_Central"/>
</dbReference>
<evidence type="ECO:0000256" key="6">
    <source>
        <dbReference type="ARBA" id="ARBA00023069"/>
    </source>
</evidence>
<evidence type="ECO:0000256" key="9">
    <source>
        <dbReference type="ARBA" id="ARBA00031554"/>
    </source>
</evidence>
<evidence type="ECO:0000313" key="19">
    <source>
        <dbReference type="Ensembl" id="ENSCINP00000036262.1"/>
    </source>
</evidence>
<feature type="coiled-coil region" evidence="16">
    <location>
        <begin position="127"/>
        <end position="158"/>
    </location>
</feature>